<protein>
    <submittedName>
        <fullName evidence="6">Multiple sugar-binding protein</fullName>
    </submittedName>
</protein>
<dbReference type="PANTHER" id="PTHR43649">
    <property type="entry name" value="ARABINOSE-BINDING PROTEIN-RELATED"/>
    <property type="match status" value="1"/>
</dbReference>
<evidence type="ECO:0000256" key="4">
    <source>
        <dbReference type="ARBA" id="ARBA00022729"/>
    </source>
</evidence>
<sequence>MKGIKKSRILFLFVAMLLIAFTVACSNDEDAGGEADSDGNDSGSSEGGISGDLELQYFVGGYGDSWWKEVIADFKEEYPDVNVIEHAGPNINEEMRSRWVSNDPPDVVYIDGAGSSEAQMVEDGQLMNLSDWLQDIELENGDKLVDSFIVEPANYDGDVYTLPLVFDTWGTWYDKALFEEKGYEVPTDFESLMSSMEEIKESEGIDPFVTSGQHPYYFLRGALYPAFGAAGGEELLTDVIQGAEGAWTSEPVLEIMKRVERMADEGMFDSGLGALNHTQSQMNFLLGDNAFIPVGFWLPNEMKNDIPDGYEFGFIPSPMQAPDETYAIVPDLRPLAIAENAENPEAAKAFVEFAFTREYAMSFSDHTGAIMNLTEVDLTQSDKVPAYLTEANAMINDPDQVQIYNKPHPMSADLETPVGNALMSLMLGNSTAEEFVEEAEKAAAEYRSSNE</sequence>
<dbReference type="PANTHER" id="PTHR43649:SF31">
    <property type="entry name" value="SN-GLYCEROL-3-PHOSPHATE-BINDING PERIPLASMIC PROTEIN UGPB"/>
    <property type="match status" value="1"/>
</dbReference>
<dbReference type="InterPro" id="IPR050490">
    <property type="entry name" value="Bact_solute-bd_prot1"/>
</dbReference>
<dbReference type="SUPFAM" id="SSF53850">
    <property type="entry name" value="Periplasmic binding protein-like II"/>
    <property type="match status" value="1"/>
</dbReference>
<comment type="caution">
    <text evidence="6">The sequence shown here is derived from an EMBL/GenBank/DDBJ whole genome shotgun (WGS) entry which is preliminary data.</text>
</comment>
<accession>A0A0U9H0W3</accession>
<reference evidence="6 7" key="2">
    <citation type="journal article" date="2016" name="Genome Announc.">
        <title>Draft Genome Sequence of Oceanobacillus picturae Heshi-B3, Isolated from Fermented Rice Bran in a Traditional Japanese Seafood Dish.</title>
        <authorList>
            <person name="Akuzawa S."/>
            <person name="Nagaoka J."/>
            <person name="Kanekatsu M."/>
            <person name="Kanesaki Y."/>
            <person name="Suzuki T."/>
        </authorList>
    </citation>
    <scope>NUCLEOTIDE SEQUENCE [LARGE SCALE GENOMIC DNA]</scope>
    <source>
        <strain evidence="6 7">Heshi-B3</strain>
    </source>
</reference>
<feature type="chain" id="PRO_5006864741" evidence="5">
    <location>
        <begin position="27"/>
        <end position="451"/>
    </location>
</feature>
<keyword evidence="3" id="KW-0813">Transport</keyword>
<feature type="signal peptide" evidence="5">
    <location>
        <begin position="1"/>
        <end position="26"/>
    </location>
</feature>
<dbReference type="Gene3D" id="3.40.190.10">
    <property type="entry name" value="Periplasmic binding protein-like II"/>
    <property type="match status" value="2"/>
</dbReference>
<dbReference type="Pfam" id="PF01547">
    <property type="entry name" value="SBP_bac_1"/>
    <property type="match status" value="1"/>
</dbReference>
<proteinExistence type="inferred from homology"/>
<dbReference type="AlphaFoldDB" id="A0A0U9H0W3"/>
<gene>
    <name evidence="6" type="ORF">OPHB3_0115</name>
</gene>
<evidence type="ECO:0000313" key="7">
    <source>
        <dbReference type="Proteomes" id="UP000052946"/>
    </source>
</evidence>
<dbReference type="InterPro" id="IPR006059">
    <property type="entry name" value="SBP"/>
</dbReference>
<evidence type="ECO:0000313" key="6">
    <source>
        <dbReference type="EMBL" id="GAQ16199.1"/>
    </source>
</evidence>
<comment type="similarity">
    <text evidence="2">Belongs to the bacterial solute-binding protein 1 family.</text>
</comment>
<comment type="subcellular location">
    <subcellularLocation>
        <location evidence="1">Cell envelope</location>
    </subcellularLocation>
</comment>
<name>A0A0U9H0W3_9BACI</name>
<evidence type="ECO:0000256" key="1">
    <source>
        <dbReference type="ARBA" id="ARBA00004196"/>
    </source>
</evidence>
<dbReference type="RefSeq" id="WP_058949075.1">
    <property type="nucleotide sequence ID" value="NZ_BBXV01000002.1"/>
</dbReference>
<evidence type="ECO:0000256" key="2">
    <source>
        <dbReference type="ARBA" id="ARBA00008520"/>
    </source>
</evidence>
<dbReference type="EMBL" id="BBXV01000002">
    <property type="protein sequence ID" value="GAQ16199.1"/>
    <property type="molecule type" value="Genomic_DNA"/>
</dbReference>
<evidence type="ECO:0000256" key="5">
    <source>
        <dbReference type="SAM" id="SignalP"/>
    </source>
</evidence>
<organism evidence="6 7">
    <name type="scientific">Oceanobacillus picturae</name>
    <dbReference type="NCBI Taxonomy" id="171693"/>
    <lineage>
        <taxon>Bacteria</taxon>
        <taxon>Bacillati</taxon>
        <taxon>Bacillota</taxon>
        <taxon>Bacilli</taxon>
        <taxon>Bacillales</taxon>
        <taxon>Bacillaceae</taxon>
        <taxon>Oceanobacillus</taxon>
    </lineage>
</organism>
<evidence type="ECO:0000256" key="3">
    <source>
        <dbReference type="ARBA" id="ARBA00022448"/>
    </source>
</evidence>
<dbReference type="GO" id="GO:0030313">
    <property type="term" value="C:cell envelope"/>
    <property type="evidence" value="ECO:0007669"/>
    <property type="project" value="UniProtKB-SubCell"/>
</dbReference>
<dbReference type="PROSITE" id="PS51257">
    <property type="entry name" value="PROKAR_LIPOPROTEIN"/>
    <property type="match status" value="1"/>
</dbReference>
<reference evidence="7" key="1">
    <citation type="submission" date="2015-07" db="EMBL/GenBank/DDBJ databases">
        <title>Draft Genome Sequence of Oceanobacillus picturae Heshi-B3 that Was Isolated from Fermented Rice Bran with Aging Salted Mackerel, Which Was Named Heshiko as Traditional Fermented Seafood in Japan.</title>
        <authorList>
            <person name="Akuzawa S."/>
            <person name="Nakagawa J."/>
            <person name="Kanekatsu T."/>
            <person name="Kanesaki Y."/>
            <person name="Suzuki T."/>
        </authorList>
    </citation>
    <scope>NUCLEOTIDE SEQUENCE [LARGE SCALE GENOMIC DNA]</scope>
    <source>
        <strain evidence="7">Heshi-B3</strain>
    </source>
</reference>
<keyword evidence="4 5" id="KW-0732">Signal</keyword>
<dbReference type="Proteomes" id="UP000052946">
    <property type="component" value="Unassembled WGS sequence"/>
</dbReference>